<dbReference type="Proteomes" id="UP000008810">
    <property type="component" value="Chromosome 4"/>
</dbReference>
<comment type="similarity">
    <text evidence="1">Belongs to the plant acyltransferase family.</text>
</comment>
<dbReference type="InterPro" id="IPR023213">
    <property type="entry name" value="CAT-like_dom_sf"/>
</dbReference>
<keyword evidence="5" id="KW-1185">Reference proteome</keyword>
<dbReference type="GO" id="GO:0016747">
    <property type="term" value="F:acyltransferase activity, transferring groups other than amino-acyl groups"/>
    <property type="evidence" value="ECO:0000318"/>
    <property type="project" value="GO_Central"/>
</dbReference>
<dbReference type="Gramene" id="KQJ91455">
    <property type="protein sequence ID" value="KQJ91455"/>
    <property type="gene ID" value="BRADI_4g37830v3"/>
</dbReference>
<keyword evidence="2" id="KW-0808">Transferase</keyword>
<evidence type="ECO:0000256" key="1">
    <source>
        <dbReference type="ARBA" id="ARBA00009861"/>
    </source>
</evidence>
<evidence type="ECO:0008006" key="6">
    <source>
        <dbReference type="Google" id="ProtNLM"/>
    </source>
</evidence>
<dbReference type="InterPro" id="IPR050898">
    <property type="entry name" value="Plant_acyltransferase"/>
</dbReference>
<accession>A0A0Q3EVE0</accession>
<dbReference type="AlphaFoldDB" id="A0A0Q3EVE0"/>
<evidence type="ECO:0000313" key="4">
    <source>
        <dbReference type="EnsemblPlants" id="KQJ91455"/>
    </source>
</evidence>
<dbReference type="InParanoid" id="A0A0Q3EVE0"/>
<sequence>MAGSLRFKVLRMPAELVSPAVPTPRELKLLSDIDDQGGLRFHIPAIHLFRRRGDDDKDPVGVLRDAVARALVHYYLLAGRLRELEGRKLAVDCTGEGADADVRLDQFGDDLQPPFPCLEELMLAVPDGEPGVLDFPLVIFQVTRLACGGFIMTGLVQFLAAVAELARGASAPTVRPVWSRELLMARERDDDALPPRSFAHREYDEEIAAARSHLPPPLRHGATTFELLTGCLWSVRGRKNHHNGADAIPSGYYGNAFAFPVAVATAGELRGNPVGYAVELVRNAKREVAGIEYLRSLAGLMVRRGRPHFAVARAYLVSDVSRSGIRELDFGWGKPVYAGPAKGGVGAIPGVASFLIACRNNARGEEGIVVPVCLPGPAMDKFVQEMAKLMRPAAVVVVTRQQQQQPAGVVPAIKSAM</sequence>
<dbReference type="PANTHER" id="PTHR31147">
    <property type="entry name" value="ACYL TRANSFERASE 4"/>
    <property type="match status" value="1"/>
</dbReference>
<proteinExistence type="inferred from homology"/>
<name>A0A0Q3EVE0_BRADI</name>
<dbReference type="PANTHER" id="PTHR31147:SF66">
    <property type="entry name" value="OS05G0315700 PROTEIN"/>
    <property type="match status" value="1"/>
</dbReference>
<protein>
    <recommendedName>
        <fullName evidence="6">Benzyl alcohol O-benzoyltransferase</fullName>
    </recommendedName>
</protein>
<dbReference type="EnsemblPlants" id="KQJ91455">
    <property type="protein sequence ID" value="KQJ91455"/>
    <property type="gene ID" value="BRADI_4g37830v3"/>
</dbReference>
<evidence type="ECO:0000313" key="3">
    <source>
        <dbReference type="EMBL" id="KQJ91455.1"/>
    </source>
</evidence>
<dbReference type="Gene3D" id="3.30.559.10">
    <property type="entry name" value="Chloramphenicol acetyltransferase-like domain"/>
    <property type="match status" value="2"/>
</dbReference>
<dbReference type="STRING" id="15368.A0A0Q3EVE0"/>
<organism evidence="3">
    <name type="scientific">Brachypodium distachyon</name>
    <name type="common">Purple false brome</name>
    <name type="synonym">Trachynia distachya</name>
    <dbReference type="NCBI Taxonomy" id="15368"/>
    <lineage>
        <taxon>Eukaryota</taxon>
        <taxon>Viridiplantae</taxon>
        <taxon>Streptophyta</taxon>
        <taxon>Embryophyta</taxon>
        <taxon>Tracheophyta</taxon>
        <taxon>Spermatophyta</taxon>
        <taxon>Magnoliopsida</taxon>
        <taxon>Liliopsida</taxon>
        <taxon>Poales</taxon>
        <taxon>Poaceae</taxon>
        <taxon>BOP clade</taxon>
        <taxon>Pooideae</taxon>
        <taxon>Stipodae</taxon>
        <taxon>Brachypodieae</taxon>
        <taxon>Brachypodium</taxon>
    </lineage>
</organism>
<evidence type="ECO:0000256" key="2">
    <source>
        <dbReference type="ARBA" id="ARBA00022679"/>
    </source>
</evidence>
<gene>
    <name evidence="3" type="ORF">BRADI_4g37830v3</name>
</gene>
<reference evidence="3 4" key="1">
    <citation type="journal article" date="2010" name="Nature">
        <title>Genome sequencing and analysis of the model grass Brachypodium distachyon.</title>
        <authorList>
            <consortium name="International Brachypodium Initiative"/>
        </authorList>
    </citation>
    <scope>NUCLEOTIDE SEQUENCE [LARGE SCALE GENOMIC DNA]</scope>
    <source>
        <strain evidence="3 4">Bd21</strain>
    </source>
</reference>
<reference evidence="4" key="3">
    <citation type="submission" date="2018-08" db="UniProtKB">
        <authorList>
            <consortium name="EnsemblPlants"/>
        </authorList>
    </citation>
    <scope>IDENTIFICATION</scope>
    <source>
        <strain evidence="4">cv. Bd21</strain>
    </source>
</reference>
<dbReference type="EMBL" id="CM000883">
    <property type="protein sequence ID" value="KQJ91455.1"/>
    <property type="molecule type" value="Genomic_DNA"/>
</dbReference>
<reference evidence="3" key="2">
    <citation type="submission" date="2017-06" db="EMBL/GenBank/DDBJ databases">
        <title>WGS assembly of Brachypodium distachyon.</title>
        <authorList>
            <consortium name="The International Brachypodium Initiative"/>
            <person name="Lucas S."/>
            <person name="Harmon-Smith M."/>
            <person name="Lail K."/>
            <person name="Tice H."/>
            <person name="Grimwood J."/>
            <person name="Bruce D."/>
            <person name="Barry K."/>
            <person name="Shu S."/>
            <person name="Lindquist E."/>
            <person name="Wang M."/>
            <person name="Pitluck S."/>
            <person name="Vogel J.P."/>
            <person name="Garvin D.F."/>
            <person name="Mockler T.C."/>
            <person name="Schmutz J."/>
            <person name="Rokhsar D."/>
            <person name="Bevan M.W."/>
        </authorList>
    </citation>
    <scope>NUCLEOTIDE SEQUENCE</scope>
    <source>
        <strain evidence="3">Bd21</strain>
    </source>
</reference>
<dbReference type="Pfam" id="PF02458">
    <property type="entry name" value="Transferase"/>
    <property type="match status" value="2"/>
</dbReference>
<evidence type="ECO:0000313" key="5">
    <source>
        <dbReference type="Proteomes" id="UP000008810"/>
    </source>
</evidence>